<accession>A0A842HCB6</accession>
<protein>
    <recommendedName>
        <fullName evidence="4">DUF4397 domain-containing protein</fullName>
    </recommendedName>
</protein>
<dbReference type="RefSeq" id="WP_185674233.1">
    <property type="nucleotide sequence ID" value="NZ_JACHVB010000012.1"/>
</dbReference>
<keyword evidence="1" id="KW-0732">Signal</keyword>
<evidence type="ECO:0008006" key="4">
    <source>
        <dbReference type="Google" id="ProtNLM"/>
    </source>
</evidence>
<comment type="caution">
    <text evidence="2">The sequence shown here is derived from an EMBL/GenBank/DDBJ whole genome shotgun (WGS) entry which is preliminary data.</text>
</comment>
<evidence type="ECO:0000256" key="1">
    <source>
        <dbReference type="SAM" id="SignalP"/>
    </source>
</evidence>
<evidence type="ECO:0000313" key="3">
    <source>
        <dbReference type="Proteomes" id="UP000546464"/>
    </source>
</evidence>
<evidence type="ECO:0000313" key="2">
    <source>
        <dbReference type="EMBL" id="MBC2593247.1"/>
    </source>
</evidence>
<feature type="signal peptide" evidence="1">
    <location>
        <begin position="1"/>
        <end position="22"/>
    </location>
</feature>
<gene>
    <name evidence="2" type="ORF">H5P28_03135</name>
</gene>
<proteinExistence type="predicted"/>
<name>A0A842HCB6_9BACT</name>
<dbReference type="Proteomes" id="UP000546464">
    <property type="component" value="Unassembled WGS sequence"/>
</dbReference>
<dbReference type="EMBL" id="JACHVB010000012">
    <property type="protein sequence ID" value="MBC2593247.1"/>
    <property type="molecule type" value="Genomic_DNA"/>
</dbReference>
<feature type="chain" id="PRO_5032992542" description="DUF4397 domain-containing protein" evidence="1">
    <location>
        <begin position="23"/>
        <end position="231"/>
    </location>
</feature>
<sequence>MNRRALSFFLLMLTGLPSLALAQQAPAAVNCRLTTISGSRPVEGLFYVRGEERVPLRALPLVRSGPYVYRGPQRLLLYREGDPLPEGAVLPTPVAAVELPGKESAYLLLLSEASDGSGRIFAQALADNLTDFPAGACRFINLTASAVNVAAALDDDVFVLKPGEIHTVPAVTADGQEEVRMRFAYQGQEGWEPFYTGRWTQRQHLRTLFLILENPRGHFTMRRITDRPAAR</sequence>
<dbReference type="AlphaFoldDB" id="A0A842HCB6"/>
<organism evidence="2 3">
    <name type="scientific">Ruficoccus amylovorans</name>
    <dbReference type="NCBI Taxonomy" id="1804625"/>
    <lineage>
        <taxon>Bacteria</taxon>
        <taxon>Pseudomonadati</taxon>
        <taxon>Verrucomicrobiota</taxon>
        <taxon>Opitutia</taxon>
        <taxon>Puniceicoccales</taxon>
        <taxon>Cerasicoccaceae</taxon>
        <taxon>Ruficoccus</taxon>
    </lineage>
</organism>
<keyword evidence="3" id="KW-1185">Reference proteome</keyword>
<reference evidence="2 3" key="1">
    <citation type="submission" date="2020-07" db="EMBL/GenBank/DDBJ databases">
        <authorList>
            <person name="Feng X."/>
        </authorList>
    </citation>
    <scope>NUCLEOTIDE SEQUENCE [LARGE SCALE GENOMIC DNA]</scope>
    <source>
        <strain evidence="2 3">JCM31066</strain>
    </source>
</reference>